<dbReference type="EMBL" id="BTSX01000006">
    <property type="protein sequence ID" value="GMT07523.1"/>
    <property type="molecule type" value="Genomic_DNA"/>
</dbReference>
<dbReference type="AlphaFoldDB" id="A0AAV5UMY5"/>
<evidence type="ECO:0000313" key="1">
    <source>
        <dbReference type="EMBL" id="GMT07523.1"/>
    </source>
</evidence>
<sequence>PTVPGGSPMLAGCVDRPRTDHRTRTGAVFSMRAPCPSDASSLVVPRTHERLRWLPNPISFDAYRTPLASPYRPLRSCVFPHVMLKSWKSKRKSKKRVLIFAWKSKWKSKKI</sequence>
<accession>A0AAV5UMY5</accession>
<name>A0AAV5UMY5_9BILA</name>
<evidence type="ECO:0008006" key="3">
    <source>
        <dbReference type="Google" id="ProtNLM"/>
    </source>
</evidence>
<reference evidence="1" key="1">
    <citation type="submission" date="2023-10" db="EMBL/GenBank/DDBJ databases">
        <title>Genome assembly of Pristionchus species.</title>
        <authorList>
            <person name="Yoshida K."/>
            <person name="Sommer R.J."/>
        </authorList>
    </citation>
    <scope>NUCLEOTIDE SEQUENCE</scope>
    <source>
        <strain evidence="1">RS0144</strain>
    </source>
</reference>
<feature type="non-terminal residue" evidence="1">
    <location>
        <position position="1"/>
    </location>
</feature>
<organism evidence="1 2">
    <name type="scientific">Pristionchus entomophagus</name>
    <dbReference type="NCBI Taxonomy" id="358040"/>
    <lineage>
        <taxon>Eukaryota</taxon>
        <taxon>Metazoa</taxon>
        <taxon>Ecdysozoa</taxon>
        <taxon>Nematoda</taxon>
        <taxon>Chromadorea</taxon>
        <taxon>Rhabditida</taxon>
        <taxon>Rhabditina</taxon>
        <taxon>Diplogasteromorpha</taxon>
        <taxon>Diplogasteroidea</taxon>
        <taxon>Neodiplogasteridae</taxon>
        <taxon>Pristionchus</taxon>
    </lineage>
</organism>
<proteinExistence type="predicted"/>
<protein>
    <recommendedName>
        <fullName evidence="3">Ribosomal protein</fullName>
    </recommendedName>
</protein>
<evidence type="ECO:0000313" key="2">
    <source>
        <dbReference type="Proteomes" id="UP001432027"/>
    </source>
</evidence>
<gene>
    <name evidence="1" type="ORF">PENTCL1PPCAC_29697</name>
</gene>
<feature type="non-terminal residue" evidence="1">
    <location>
        <position position="111"/>
    </location>
</feature>
<comment type="caution">
    <text evidence="1">The sequence shown here is derived from an EMBL/GenBank/DDBJ whole genome shotgun (WGS) entry which is preliminary data.</text>
</comment>
<dbReference type="Proteomes" id="UP001432027">
    <property type="component" value="Unassembled WGS sequence"/>
</dbReference>
<keyword evidence="2" id="KW-1185">Reference proteome</keyword>